<dbReference type="SUPFAM" id="SSF53474">
    <property type="entry name" value="alpha/beta-Hydrolases"/>
    <property type="match status" value="1"/>
</dbReference>
<dbReference type="InterPro" id="IPR029058">
    <property type="entry name" value="AB_hydrolase_fold"/>
</dbReference>
<dbReference type="Gene3D" id="3.40.50.1820">
    <property type="entry name" value="alpha/beta hydrolase"/>
    <property type="match status" value="1"/>
</dbReference>
<name>A0AAQ3JSF5_9LILI</name>
<dbReference type="CDD" id="cd00519">
    <property type="entry name" value="Lipase_3"/>
    <property type="match status" value="1"/>
</dbReference>
<sequence>MSVACGLECVVCLGCSRWAWKRLTYVGAYDSEAWPPATAEELEPAARACRAVLAIYEDDLANPRHPPAGGFRMDPADVVKRVPYEQIPDGCCPPYLIYVDREHKELVLAVRGLNLARQSDYKVLLDNRLGRQMFDGGFVHHGLLQAATWLLNREADTLRRFLLDLGPDYQLVFAGHSLGSGIAALMTIIVVNHRDQFGGIPMSQIRCYAIAPARCMSLNLAVKYADVINSIILQDDFLPRTPTPLEHIFGSIFCLPCFLVLACLRDTFVPEKRKLNDQRRLYAPGRMYHIVERKICRCGRYPPEVRTAIPVDGRFEHIVLSCSTTADHALVWIEHELQKALDLIQDKKPMTPPLQQKMVRKLSLEQEHKDALERAVSLNIPQATAATADHCQATGIAPESCQEGAAVANGSKSNGKGNWDDLVQKLFTRNESGHLVLKKDIKMDS</sequence>
<feature type="domain" description="Fungal lipase-type" evidence="1">
    <location>
        <begin position="107"/>
        <end position="243"/>
    </location>
</feature>
<evidence type="ECO:0000259" key="1">
    <source>
        <dbReference type="Pfam" id="PF01764"/>
    </source>
</evidence>
<evidence type="ECO:0000313" key="4">
    <source>
        <dbReference type="Proteomes" id="UP001327560"/>
    </source>
</evidence>
<organism evidence="3 4">
    <name type="scientific">Canna indica</name>
    <name type="common">Indian-shot</name>
    <dbReference type="NCBI Taxonomy" id="4628"/>
    <lineage>
        <taxon>Eukaryota</taxon>
        <taxon>Viridiplantae</taxon>
        <taxon>Streptophyta</taxon>
        <taxon>Embryophyta</taxon>
        <taxon>Tracheophyta</taxon>
        <taxon>Spermatophyta</taxon>
        <taxon>Magnoliopsida</taxon>
        <taxon>Liliopsida</taxon>
        <taxon>Zingiberales</taxon>
        <taxon>Cannaceae</taxon>
        <taxon>Canna</taxon>
    </lineage>
</organism>
<evidence type="ECO:0008006" key="5">
    <source>
        <dbReference type="Google" id="ProtNLM"/>
    </source>
</evidence>
<dbReference type="Proteomes" id="UP001327560">
    <property type="component" value="Chromosome 1"/>
</dbReference>
<keyword evidence="4" id="KW-1185">Reference proteome</keyword>
<dbReference type="PANTHER" id="PTHR46398">
    <property type="entry name" value="ALPHA/BETA-HYDROLASES SUPERFAMILY PROTEIN"/>
    <property type="match status" value="1"/>
</dbReference>
<reference evidence="3 4" key="1">
    <citation type="submission" date="2023-10" db="EMBL/GenBank/DDBJ databases">
        <title>Chromosome-scale genome assembly provides insights into flower coloration mechanisms of Canna indica.</title>
        <authorList>
            <person name="Li C."/>
        </authorList>
    </citation>
    <scope>NUCLEOTIDE SEQUENCE [LARGE SCALE GENOMIC DNA]</scope>
    <source>
        <tissue evidence="3">Flower</tissue>
    </source>
</reference>
<dbReference type="EMBL" id="CP136890">
    <property type="protein sequence ID" value="WOK93986.1"/>
    <property type="molecule type" value="Genomic_DNA"/>
</dbReference>
<dbReference type="AlphaFoldDB" id="A0AAQ3JSF5"/>
<evidence type="ECO:0000313" key="3">
    <source>
        <dbReference type="EMBL" id="WOK93986.1"/>
    </source>
</evidence>
<dbReference type="Pfam" id="PF03893">
    <property type="entry name" value="Lipase3_N"/>
    <property type="match status" value="1"/>
</dbReference>
<dbReference type="GO" id="GO:0016042">
    <property type="term" value="P:lipid catabolic process"/>
    <property type="evidence" value="ECO:0007669"/>
    <property type="project" value="InterPro"/>
</dbReference>
<accession>A0AAQ3JSF5</accession>
<evidence type="ECO:0000259" key="2">
    <source>
        <dbReference type="Pfam" id="PF03893"/>
    </source>
</evidence>
<dbReference type="PANTHER" id="PTHR46398:SF7">
    <property type="entry name" value="ALPHA_BETA-HYDROLASES SUPERFAMILY PROTEIN"/>
    <property type="match status" value="1"/>
</dbReference>
<dbReference type="Pfam" id="PF01764">
    <property type="entry name" value="Lipase_3"/>
    <property type="match status" value="1"/>
</dbReference>
<dbReference type="InterPro" id="IPR002921">
    <property type="entry name" value="Fungal_lipase-type"/>
</dbReference>
<proteinExistence type="predicted"/>
<feature type="domain" description="Mono-/di-acylglycerol lipase N-terminal" evidence="2">
    <location>
        <begin position="7"/>
        <end position="70"/>
    </location>
</feature>
<protein>
    <recommendedName>
        <fullName evidence="5">Calmodulin-binding heat-shock protein</fullName>
    </recommendedName>
</protein>
<dbReference type="InterPro" id="IPR005592">
    <property type="entry name" value="Mono/diacylglycerol_lipase_N"/>
</dbReference>
<gene>
    <name evidence="3" type="ORF">Cni_G02687</name>
</gene>